<accession>A0ABT9WYS0</accession>
<sequence>MNRNAAAKKVGQLMVFGFQGKQATPEMKQLIRDHPI</sequence>
<keyword evidence="2" id="KW-1185">Reference proteome</keyword>
<organism evidence="1 2">
    <name type="scientific">Bacillus chungangensis</name>
    <dbReference type="NCBI Taxonomy" id="587633"/>
    <lineage>
        <taxon>Bacteria</taxon>
        <taxon>Bacillati</taxon>
        <taxon>Bacillota</taxon>
        <taxon>Bacilli</taxon>
        <taxon>Bacillales</taxon>
        <taxon>Bacillaceae</taxon>
        <taxon>Bacillus</taxon>
    </lineage>
</organism>
<dbReference type="Proteomes" id="UP001223586">
    <property type="component" value="Unassembled WGS sequence"/>
</dbReference>
<name>A0ABT9WYS0_9BACI</name>
<evidence type="ECO:0000313" key="1">
    <source>
        <dbReference type="EMBL" id="MDQ0178336.1"/>
    </source>
</evidence>
<protein>
    <submittedName>
        <fullName evidence="1">Uncharacterized protein</fullName>
    </submittedName>
</protein>
<proteinExistence type="predicted"/>
<evidence type="ECO:0000313" key="2">
    <source>
        <dbReference type="Proteomes" id="UP001223586"/>
    </source>
</evidence>
<gene>
    <name evidence="1" type="ORF">J2S08_004241</name>
</gene>
<reference evidence="1 2" key="1">
    <citation type="submission" date="2023-07" db="EMBL/GenBank/DDBJ databases">
        <title>Genomic Encyclopedia of Type Strains, Phase IV (KMG-IV): sequencing the most valuable type-strain genomes for metagenomic binning, comparative biology and taxonomic classification.</title>
        <authorList>
            <person name="Goeker M."/>
        </authorList>
    </citation>
    <scope>NUCLEOTIDE SEQUENCE [LARGE SCALE GENOMIC DNA]</scope>
    <source>
        <strain evidence="1 2">DSM 23837</strain>
    </source>
</reference>
<dbReference type="EMBL" id="JAUSTT010000041">
    <property type="protein sequence ID" value="MDQ0178336.1"/>
    <property type="molecule type" value="Genomic_DNA"/>
</dbReference>
<comment type="caution">
    <text evidence="1">The sequence shown here is derived from an EMBL/GenBank/DDBJ whole genome shotgun (WGS) entry which is preliminary data.</text>
</comment>